<dbReference type="KEGG" id="rin:ACS15_4640"/>
<dbReference type="Proteomes" id="UP000077927">
    <property type="component" value="Chromosome 2"/>
</dbReference>
<proteinExistence type="predicted"/>
<protein>
    <submittedName>
        <fullName evidence="1">Uncharacterized protein</fullName>
    </submittedName>
</protein>
<gene>
    <name evidence="1" type="ORF">ACS15_4640</name>
</gene>
<name>A0AAC9BMR1_9RALS</name>
<organism evidence="1 2">
    <name type="scientific">Ralstonia insidiosa</name>
    <dbReference type="NCBI Taxonomy" id="190721"/>
    <lineage>
        <taxon>Bacteria</taxon>
        <taxon>Pseudomonadati</taxon>
        <taxon>Pseudomonadota</taxon>
        <taxon>Betaproteobacteria</taxon>
        <taxon>Burkholderiales</taxon>
        <taxon>Burkholderiaceae</taxon>
        <taxon>Ralstonia</taxon>
    </lineage>
</organism>
<dbReference type="EMBL" id="CP012606">
    <property type="protein sequence ID" value="ANH76751.1"/>
    <property type="molecule type" value="Genomic_DNA"/>
</dbReference>
<accession>A0AAC9BMR1</accession>
<dbReference type="AlphaFoldDB" id="A0AAC9BMR1"/>
<evidence type="ECO:0000313" key="1">
    <source>
        <dbReference type="EMBL" id="ANH76751.1"/>
    </source>
</evidence>
<sequence length="42" mass="4494">MAIGGSPCRSKVTLIDGMVAPLSRFGNAQLHQRCIDAPPQRT</sequence>
<evidence type="ECO:0000313" key="2">
    <source>
        <dbReference type="Proteomes" id="UP000077927"/>
    </source>
</evidence>
<reference evidence="1 2" key="1">
    <citation type="submission" date="2015-09" db="EMBL/GenBank/DDBJ databases">
        <authorList>
            <person name="Xu Y."/>
            <person name="Nagy A."/>
            <person name="Liu N.T."/>
            <person name="Nou X."/>
        </authorList>
    </citation>
    <scope>NUCLEOTIDE SEQUENCE [LARGE SCALE GENOMIC DNA]</scope>
    <source>
        <strain evidence="1 2">FC1138</strain>
    </source>
</reference>